<protein>
    <submittedName>
        <fullName evidence="1">Uncharacterized protein</fullName>
    </submittedName>
</protein>
<gene>
    <name evidence="1" type="ORF">DXB65_18545</name>
</gene>
<organism evidence="1 2">
    <name type="scientific">Bacteroides oleiciplenus</name>
    <dbReference type="NCBI Taxonomy" id="626931"/>
    <lineage>
        <taxon>Bacteria</taxon>
        <taxon>Pseudomonadati</taxon>
        <taxon>Bacteroidota</taxon>
        <taxon>Bacteroidia</taxon>
        <taxon>Bacteroidales</taxon>
        <taxon>Bacteroidaceae</taxon>
        <taxon>Bacteroides</taxon>
    </lineage>
</organism>
<sequence length="156" mass="17959">MLKKLFSLFGGNEEVPDSQALLAPMETFDKPKVKDIVRRWLLYIDAHETVPADIVALNFNLWEAVEENGDSCYTLELTGSRHYDAEDDDWACEEDFEPRERNCDNLQLSSRLPWEEVLKTLVEVLKELKGELQEISLFRVEHITAGFTDGELVVVK</sequence>
<evidence type="ECO:0000313" key="2">
    <source>
        <dbReference type="Proteomes" id="UP000260983"/>
    </source>
</evidence>
<dbReference type="AlphaFoldDB" id="A0A3E5B3Y0"/>
<proteinExistence type="predicted"/>
<comment type="caution">
    <text evidence="1">The sequence shown here is derived from an EMBL/GenBank/DDBJ whole genome shotgun (WGS) entry which is preliminary data.</text>
</comment>
<dbReference type="EMBL" id="QSUL01000014">
    <property type="protein sequence ID" value="RGN32296.1"/>
    <property type="molecule type" value="Genomic_DNA"/>
</dbReference>
<name>A0A3E5B3Y0_9BACE</name>
<dbReference type="Proteomes" id="UP000260983">
    <property type="component" value="Unassembled WGS sequence"/>
</dbReference>
<reference evidence="1 2" key="1">
    <citation type="submission" date="2018-08" db="EMBL/GenBank/DDBJ databases">
        <title>A genome reference for cultivated species of the human gut microbiota.</title>
        <authorList>
            <person name="Zou Y."/>
            <person name="Xue W."/>
            <person name="Luo G."/>
        </authorList>
    </citation>
    <scope>NUCLEOTIDE SEQUENCE [LARGE SCALE GENOMIC DNA]</scope>
    <source>
        <strain evidence="1 2">OM05-15BH</strain>
    </source>
</reference>
<dbReference type="RefSeq" id="WP_117725145.1">
    <property type="nucleotide sequence ID" value="NZ_QSUL01000014.1"/>
</dbReference>
<evidence type="ECO:0000313" key="1">
    <source>
        <dbReference type="EMBL" id="RGN32296.1"/>
    </source>
</evidence>
<accession>A0A3E5B3Y0</accession>